<feature type="domain" description="DUF4283" evidence="1">
    <location>
        <begin position="36"/>
        <end position="117"/>
    </location>
</feature>
<dbReference type="EMBL" id="JAKOGI010001743">
    <property type="protein sequence ID" value="KAJ8424191.1"/>
    <property type="molecule type" value="Genomic_DNA"/>
</dbReference>
<evidence type="ECO:0000313" key="2">
    <source>
        <dbReference type="EMBL" id="KAJ8424191.1"/>
    </source>
</evidence>
<dbReference type="AlphaFoldDB" id="A0A9Q1JKZ2"/>
<proteinExistence type="predicted"/>
<reference evidence="2" key="1">
    <citation type="submission" date="2022-04" db="EMBL/GenBank/DDBJ databases">
        <title>Carnegiea gigantea Genome sequencing and assembly v2.</title>
        <authorList>
            <person name="Copetti D."/>
            <person name="Sanderson M.J."/>
            <person name="Burquez A."/>
            <person name="Wojciechowski M.F."/>
        </authorList>
    </citation>
    <scope>NUCLEOTIDE SEQUENCE</scope>
    <source>
        <strain evidence="2">SGP5-SGP5p</strain>
        <tissue evidence="2">Aerial part</tissue>
    </source>
</reference>
<evidence type="ECO:0000313" key="3">
    <source>
        <dbReference type="Proteomes" id="UP001153076"/>
    </source>
</evidence>
<name>A0A9Q1JKZ2_9CARY</name>
<protein>
    <recommendedName>
        <fullName evidence="1">DUF4283 domain-containing protein</fullName>
    </recommendedName>
</protein>
<accession>A0A9Q1JKZ2</accession>
<keyword evidence="3" id="KW-1185">Reference proteome</keyword>
<dbReference type="PANTHER" id="PTHR33233:SF14">
    <property type="entry name" value="ENDONUCLEASE_EXONUCLEASE_PHOSPHATASE"/>
    <property type="match status" value="1"/>
</dbReference>
<dbReference type="PANTHER" id="PTHR33233">
    <property type="entry name" value="ENDONUCLEASE/EXONUCLEASE/PHOSPHATASE"/>
    <property type="match status" value="1"/>
</dbReference>
<evidence type="ECO:0000259" key="1">
    <source>
        <dbReference type="Pfam" id="PF14111"/>
    </source>
</evidence>
<organism evidence="2 3">
    <name type="scientific">Carnegiea gigantea</name>
    <dbReference type="NCBI Taxonomy" id="171969"/>
    <lineage>
        <taxon>Eukaryota</taxon>
        <taxon>Viridiplantae</taxon>
        <taxon>Streptophyta</taxon>
        <taxon>Embryophyta</taxon>
        <taxon>Tracheophyta</taxon>
        <taxon>Spermatophyta</taxon>
        <taxon>Magnoliopsida</taxon>
        <taxon>eudicotyledons</taxon>
        <taxon>Gunneridae</taxon>
        <taxon>Pentapetalae</taxon>
        <taxon>Caryophyllales</taxon>
        <taxon>Cactineae</taxon>
        <taxon>Cactaceae</taxon>
        <taxon>Cactoideae</taxon>
        <taxon>Echinocereeae</taxon>
        <taxon>Carnegiea</taxon>
    </lineage>
</organism>
<dbReference type="Pfam" id="PF14111">
    <property type="entry name" value="DUF4283"/>
    <property type="match status" value="1"/>
</dbReference>
<gene>
    <name evidence="2" type="ORF">Cgig2_021613</name>
</gene>
<dbReference type="Proteomes" id="UP001153076">
    <property type="component" value="Unassembled WGS sequence"/>
</dbReference>
<sequence>MVDPNEDTSLEFILATAIHGTKCAKLMAEDVKDEIEYWQNALICSILRANPPFEVMKGFLKRIWSNYELNKVLQVHKGIFLVRFANLPDKIQVENRGIYFFDSKPVLAKGWNPNMDIQKEAIKSPIWVQFPDLNIKYWGISSLSKISSVLGIPIKTDNYTREKTWLSYARVLIKMPIEGPFPEHIEFINEHDMLVRQVVKYEWLPIKCHHCGMLGHEEQDEVGTTTTPVTLKVEYGLHGGLKLIPLILYKLIRKFHWIRHGDDNTRLFFAKAKQRKLATYIFSIKDDKGDAAEGFENIGKVMLSYYQNLLGIQHTNRSPVEMSIINQGPVLSIENKSSYASLLLQ</sequence>
<dbReference type="InterPro" id="IPR025558">
    <property type="entry name" value="DUF4283"/>
</dbReference>
<comment type="caution">
    <text evidence="2">The sequence shown here is derived from an EMBL/GenBank/DDBJ whole genome shotgun (WGS) entry which is preliminary data.</text>
</comment>
<dbReference type="OrthoDB" id="851886at2759"/>